<feature type="signal peptide" evidence="3">
    <location>
        <begin position="1"/>
        <end position="20"/>
    </location>
</feature>
<evidence type="ECO:0000256" key="3">
    <source>
        <dbReference type="SAM" id="SignalP"/>
    </source>
</evidence>
<organism evidence="4 5">
    <name type="scientific">Nicrophorus vespilloides</name>
    <name type="common">Boreal carrion beetle</name>
    <dbReference type="NCBI Taxonomy" id="110193"/>
    <lineage>
        <taxon>Eukaryota</taxon>
        <taxon>Metazoa</taxon>
        <taxon>Ecdysozoa</taxon>
        <taxon>Arthropoda</taxon>
        <taxon>Hexapoda</taxon>
        <taxon>Insecta</taxon>
        <taxon>Pterygota</taxon>
        <taxon>Neoptera</taxon>
        <taxon>Endopterygota</taxon>
        <taxon>Coleoptera</taxon>
        <taxon>Polyphaga</taxon>
        <taxon>Staphyliniformia</taxon>
        <taxon>Silphidae</taxon>
        <taxon>Nicrophorinae</taxon>
        <taxon>Nicrophorus</taxon>
    </lineage>
</organism>
<sequence>MRYKAALLISVFLLNGFVNADLKKSSEGEEEDGSKTIKDGEDKTKFVASIQEVAGEVPPEFNMVQTPELEEQTEASKKYYEKLMERAVNNLRYKIIEGTEEEDEPLPPPPEIIEPELTQTQKEGKALYEAAIKLLNKTKPNREDATKLLIQAMEKGNSDAKARIAWAYLFGTTMNQNMNDAKEIFYDLAGNGHPDGHMGLGFLAATGLARMNISQSRALVHFTMAAIGGHSWAQMIMGYRYWFGITVPNSCEKSLEYYRQVAAKVSQGVSFTGGSSVQRVRLLDELENGYSSSIIDTDLIEYYELLAEKGDIKAQVGLGQLHYQGGRGLDLDYEKALHYFTQAANAGNAIAMAYLGKIYLDGSDEVKQDNDTAFKYFKKASEMNNPVGLSGLGLMYLYGRGVEKDYVKAHKYFLAAADQGWVDGQLQLGNMYLNGIGVTKDYKLANKYFSLASQSGHVLAYYNLAQMHSQGTGMMRSCTTAVELYKNVAERGRWGETLMHAHQDYRNKRFNEAFVQYALLSELGYEVAQSNTGFILDRDEVPMMSESEALSRALLYWSRSAAQGYSPAQVKLGDYHYYGLGTAVDYETAASHYRIASEQQHNAQAMFNLGYMHEQGLGMVQDMHLAKRLYDLAAETNADAKVPVSLALLKLSLMFSWQCLQESPFAIFFVSETFGNNWDLYLITALTILLAGIIYFRRPRELAV</sequence>
<dbReference type="InterPro" id="IPR011990">
    <property type="entry name" value="TPR-like_helical_dom_sf"/>
</dbReference>
<name>A0ABM1MLE8_NICVS</name>
<dbReference type="PANTHER" id="PTHR11102:SF147">
    <property type="entry name" value="SEL1L ADAPTOR SUBUNIT OF ERAD E3 UBIQUITIN LIGASE"/>
    <property type="match status" value="1"/>
</dbReference>
<evidence type="ECO:0000256" key="2">
    <source>
        <dbReference type="SAM" id="Phobius"/>
    </source>
</evidence>
<keyword evidence="2" id="KW-1133">Transmembrane helix</keyword>
<feature type="transmembrane region" description="Helical" evidence="2">
    <location>
        <begin position="678"/>
        <end position="696"/>
    </location>
</feature>
<dbReference type="Gene3D" id="1.25.40.10">
    <property type="entry name" value="Tetratricopeptide repeat domain"/>
    <property type="match status" value="3"/>
</dbReference>
<comment type="similarity">
    <text evidence="1">Belongs to the sel-1 family.</text>
</comment>
<dbReference type="GeneID" id="108561827"/>
<dbReference type="SMART" id="SM00671">
    <property type="entry name" value="SEL1"/>
    <property type="match status" value="11"/>
</dbReference>
<dbReference type="PANTHER" id="PTHR11102">
    <property type="entry name" value="SEL-1-LIKE PROTEIN"/>
    <property type="match status" value="1"/>
</dbReference>
<evidence type="ECO:0000313" key="5">
    <source>
        <dbReference type="RefSeq" id="XP_017775398.1"/>
    </source>
</evidence>
<dbReference type="Pfam" id="PF08238">
    <property type="entry name" value="Sel1"/>
    <property type="match status" value="8"/>
</dbReference>
<dbReference type="InterPro" id="IPR050767">
    <property type="entry name" value="Sel1_AlgK"/>
</dbReference>
<feature type="chain" id="PRO_5045389753" evidence="3">
    <location>
        <begin position="21"/>
        <end position="704"/>
    </location>
</feature>
<keyword evidence="2" id="KW-0472">Membrane</keyword>
<gene>
    <name evidence="5" type="primary">LOC108561827</name>
</gene>
<evidence type="ECO:0000256" key="1">
    <source>
        <dbReference type="ARBA" id="ARBA00038101"/>
    </source>
</evidence>
<dbReference type="RefSeq" id="XP_017775398.1">
    <property type="nucleotide sequence ID" value="XM_017919909.1"/>
</dbReference>
<keyword evidence="4" id="KW-1185">Reference proteome</keyword>
<dbReference type="SUPFAM" id="SSF81901">
    <property type="entry name" value="HCP-like"/>
    <property type="match status" value="3"/>
</dbReference>
<accession>A0ABM1MLE8</accession>
<keyword evidence="2" id="KW-0812">Transmembrane</keyword>
<keyword evidence="3" id="KW-0732">Signal</keyword>
<evidence type="ECO:0000313" key="4">
    <source>
        <dbReference type="Proteomes" id="UP000695000"/>
    </source>
</evidence>
<reference evidence="5" key="1">
    <citation type="submission" date="2025-08" db="UniProtKB">
        <authorList>
            <consortium name="RefSeq"/>
        </authorList>
    </citation>
    <scope>IDENTIFICATION</scope>
    <source>
        <tissue evidence="5">Whole Larva</tissue>
    </source>
</reference>
<protein>
    <submittedName>
        <fullName evidence="5">Protein sel-1 homolog 1</fullName>
    </submittedName>
</protein>
<proteinExistence type="inferred from homology"/>
<dbReference type="InterPro" id="IPR006597">
    <property type="entry name" value="Sel1-like"/>
</dbReference>
<dbReference type="Proteomes" id="UP000695000">
    <property type="component" value="Unplaced"/>
</dbReference>